<gene>
    <name evidence="2" type="ORF">NZH93_41915</name>
</gene>
<evidence type="ECO:0000313" key="3">
    <source>
        <dbReference type="Proteomes" id="UP001141259"/>
    </source>
</evidence>
<dbReference type="EMBL" id="JANYMP010000032">
    <property type="protein sequence ID" value="MCS7483441.1"/>
    <property type="molecule type" value="Genomic_DNA"/>
</dbReference>
<accession>A0A9X2VV81</accession>
<protein>
    <submittedName>
        <fullName evidence="2">Uncharacterized protein</fullName>
    </submittedName>
</protein>
<dbReference type="RefSeq" id="WP_259628898.1">
    <property type="nucleotide sequence ID" value="NZ_JANYMP010000032.1"/>
</dbReference>
<dbReference type="AlphaFoldDB" id="A0A9X2VV81"/>
<feature type="compositionally biased region" description="Pro residues" evidence="1">
    <location>
        <begin position="55"/>
        <end position="64"/>
    </location>
</feature>
<feature type="compositionally biased region" description="Low complexity" evidence="1">
    <location>
        <begin position="29"/>
        <end position="43"/>
    </location>
</feature>
<evidence type="ECO:0000313" key="2">
    <source>
        <dbReference type="EMBL" id="MCS7483441.1"/>
    </source>
</evidence>
<reference evidence="2" key="1">
    <citation type="submission" date="2022-08" db="EMBL/GenBank/DDBJ databases">
        <authorList>
            <person name="Tistechok S."/>
            <person name="Samborskyy M."/>
            <person name="Roman I."/>
        </authorList>
    </citation>
    <scope>NUCLEOTIDE SEQUENCE</scope>
    <source>
        <strain evidence="2">DSM 103496</strain>
    </source>
</reference>
<name>A0A9X2VV81_9PSEU</name>
<organism evidence="2 3">
    <name type="scientific">Umezawaea endophytica</name>
    <dbReference type="NCBI Taxonomy" id="1654476"/>
    <lineage>
        <taxon>Bacteria</taxon>
        <taxon>Bacillati</taxon>
        <taxon>Actinomycetota</taxon>
        <taxon>Actinomycetes</taxon>
        <taxon>Pseudonocardiales</taxon>
        <taxon>Pseudonocardiaceae</taxon>
        <taxon>Umezawaea</taxon>
    </lineage>
</organism>
<evidence type="ECO:0000256" key="1">
    <source>
        <dbReference type="SAM" id="MobiDB-lite"/>
    </source>
</evidence>
<dbReference type="Proteomes" id="UP001141259">
    <property type="component" value="Unassembled WGS sequence"/>
</dbReference>
<proteinExistence type="predicted"/>
<keyword evidence="3" id="KW-1185">Reference proteome</keyword>
<sequence>MAEKVTAKAYAPTDRLPQGELRTKAPTDKAASGAAKASTATAGRPHVRCDQVDSTPPPAGRVFH</sequence>
<feature type="region of interest" description="Disordered" evidence="1">
    <location>
        <begin position="1"/>
        <end position="64"/>
    </location>
</feature>
<comment type="caution">
    <text evidence="2">The sequence shown here is derived from an EMBL/GenBank/DDBJ whole genome shotgun (WGS) entry which is preliminary data.</text>
</comment>